<comment type="caution">
    <text evidence="2">The sequence shown here is derived from an EMBL/GenBank/DDBJ whole genome shotgun (WGS) entry which is preliminary data.</text>
</comment>
<evidence type="ECO:0000256" key="1">
    <source>
        <dbReference type="SAM" id="MobiDB-lite"/>
    </source>
</evidence>
<sequence length="74" mass="7761">MRGLVVEADAEARSQGSSVLGARALSTQYSHIQPEILKRSPVPSPLFDDFTSSRLDGGVPFDQNVDGGTGQDAG</sequence>
<name>S9P7Q9_CYSF2</name>
<keyword evidence="3" id="KW-1185">Reference proteome</keyword>
<evidence type="ECO:0000313" key="3">
    <source>
        <dbReference type="Proteomes" id="UP000011682"/>
    </source>
</evidence>
<evidence type="ECO:0000313" key="2">
    <source>
        <dbReference type="EMBL" id="EPX60480.1"/>
    </source>
</evidence>
<proteinExistence type="predicted"/>
<accession>S9P7Q9</accession>
<dbReference type="AlphaFoldDB" id="S9P7Q9"/>
<dbReference type="EMBL" id="ANAH02000013">
    <property type="protein sequence ID" value="EPX60480.1"/>
    <property type="molecule type" value="Genomic_DNA"/>
</dbReference>
<organism evidence="2 3">
    <name type="scientific">Cystobacter fuscus (strain ATCC 25194 / DSM 2262 / NBRC 100088 / M29)</name>
    <dbReference type="NCBI Taxonomy" id="1242864"/>
    <lineage>
        <taxon>Bacteria</taxon>
        <taxon>Pseudomonadati</taxon>
        <taxon>Myxococcota</taxon>
        <taxon>Myxococcia</taxon>
        <taxon>Myxococcales</taxon>
        <taxon>Cystobacterineae</taxon>
        <taxon>Archangiaceae</taxon>
        <taxon>Cystobacter</taxon>
    </lineage>
</organism>
<reference evidence="2" key="1">
    <citation type="submission" date="2013-05" db="EMBL/GenBank/DDBJ databases">
        <title>Genome assembly of Cystobacter fuscus DSM 2262.</title>
        <authorList>
            <person name="Sharma G."/>
            <person name="Khatri I."/>
            <person name="Kaur C."/>
            <person name="Mayilraj S."/>
            <person name="Subramanian S."/>
        </authorList>
    </citation>
    <scope>NUCLEOTIDE SEQUENCE [LARGE SCALE GENOMIC DNA]</scope>
    <source>
        <strain evidence="2">DSM 2262</strain>
    </source>
</reference>
<feature type="region of interest" description="Disordered" evidence="1">
    <location>
        <begin position="40"/>
        <end position="74"/>
    </location>
</feature>
<protein>
    <submittedName>
        <fullName evidence="2">Uncharacterized protein</fullName>
    </submittedName>
</protein>
<dbReference type="Proteomes" id="UP000011682">
    <property type="component" value="Unassembled WGS sequence"/>
</dbReference>
<gene>
    <name evidence="2" type="ORF">D187_001967</name>
</gene>